<reference evidence="2 3" key="1">
    <citation type="submission" date="2019-02" db="EMBL/GenBank/DDBJ databases">
        <title>Deep-cultivation of Planctomycetes and their phenomic and genomic characterization uncovers novel biology.</title>
        <authorList>
            <person name="Wiegand S."/>
            <person name="Jogler M."/>
            <person name="Boedeker C."/>
            <person name="Pinto D."/>
            <person name="Vollmers J."/>
            <person name="Rivas-Marin E."/>
            <person name="Kohn T."/>
            <person name="Peeters S.H."/>
            <person name="Heuer A."/>
            <person name="Rast P."/>
            <person name="Oberbeckmann S."/>
            <person name="Bunk B."/>
            <person name="Jeske O."/>
            <person name="Meyerdierks A."/>
            <person name="Storesund J.E."/>
            <person name="Kallscheuer N."/>
            <person name="Luecker S."/>
            <person name="Lage O.M."/>
            <person name="Pohl T."/>
            <person name="Merkel B.J."/>
            <person name="Hornburger P."/>
            <person name="Mueller R.-W."/>
            <person name="Bruemmer F."/>
            <person name="Labrenz M."/>
            <person name="Spormann A.M."/>
            <person name="Op den Camp H."/>
            <person name="Overmann J."/>
            <person name="Amann R."/>
            <person name="Jetten M.S.M."/>
            <person name="Mascher T."/>
            <person name="Medema M.H."/>
            <person name="Devos D.P."/>
            <person name="Kaster A.-K."/>
            <person name="Ovreas L."/>
            <person name="Rohde M."/>
            <person name="Galperin M.Y."/>
            <person name="Jogler C."/>
        </authorList>
    </citation>
    <scope>NUCLEOTIDE SEQUENCE [LARGE SCALE GENOMIC DNA]</scope>
    <source>
        <strain evidence="2 3">SV_7m_r</strain>
    </source>
</reference>
<dbReference type="OrthoDB" id="292350at2"/>
<evidence type="ECO:0000256" key="1">
    <source>
        <dbReference type="SAM" id="MobiDB-lite"/>
    </source>
</evidence>
<evidence type="ECO:0000313" key="3">
    <source>
        <dbReference type="Proteomes" id="UP000315003"/>
    </source>
</evidence>
<keyword evidence="3" id="KW-1185">Reference proteome</keyword>
<gene>
    <name evidence="2" type="ORF">SV7mr_34920</name>
</gene>
<protein>
    <submittedName>
        <fullName evidence="2">Uncharacterized protein</fullName>
    </submittedName>
</protein>
<organism evidence="2 3">
    <name type="scientific">Stieleria bergensis</name>
    <dbReference type="NCBI Taxonomy" id="2528025"/>
    <lineage>
        <taxon>Bacteria</taxon>
        <taxon>Pseudomonadati</taxon>
        <taxon>Planctomycetota</taxon>
        <taxon>Planctomycetia</taxon>
        <taxon>Pirellulales</taxon>
        <taxon>Pirellulaceae</taxon>
        <taxon>Stieleria</taxon>
    </lineage>
</organism>
<dbReference type="RefSeq" id="WP_145274438.1">
    <property type="nucleotide sequence ID" value="NZ_CP036272.1"/>
</dbReference>
<name>A0A517SY27_9BACT</name>
<dbReference type="EMBL" id="CP036272">
    <property type="protein sequence ID" value="QDT60963.1"/>
    <property type="molecule type" value="Genomic_DNA"/>
</dbReference>
<accession>A0A517SY27</accession>
<proteinExistence type="predicted"/>
<sequence length="85" mass="9769">MFRFVMILVVLAGLAFMANWFTINRDEETTTIQIDRQQIRSDLSKAAEKGRKLIEKHRKEGERTVDAGSQPVENSGGRFEGINWE</sequence>
<evidence type="ECO:0000313" key="2">
    <source>
        <dbReference type="EMBL" id="QDT60963.1"/>
    </source>
</evidence>
<dbReference type="AlphaFoldDB" id="A0A517SY27"/>
<feature type="region of interest" description="Disordered" evidence="1">
    <location>
        <begin position="58"/>
        <end position="85"/>
    </location>
</feature>
<dbReference type="Proteomes" id="UP000315003">
    <property type="component" value="Chromosome"/>
</dbReference>